<feature type="active site" description="Nucleophile" evidence="9">
    <location>
        <position position="355"/>
    </location>
</feature>
<evidence type="ECO:0000256" key="2">
    <source>
        <dbReference type="ARBA" id="ARBA00001089"/>
    </source>
</evidence>
<dbReference type="GO" id="GO:0103068">
    <property type="term" value="F:leukotriene C4 gamma-glutamyl transferase activity"/>
    <property type="evidence" value="ECO:0007669"/>
    <property type="project" value="UniProtKB-EC"/>
</dbReference>
<feature type="binding site" evidence="10">
    <location>
        <position position="436"/>
    </location>
    <ligand>
        <name>L-glutamate</name>
        <dbReference type="ChEBI" id="CHEBI:29985"/>
    </ligand>
</feature>
<dbReference type="AlphaFoldDB" id="A0A6J4RYY8"/>
<dbReference type="GO" id="GO:0006750">
    <property type="term" value="P:glutathione biosynthetic process"/>
    <property type="evidence" value="ECO:0007669"/>
    <property type="project" value="UniProtKB-KW"/>
</dbReference>
<comment type="similarity">
    <text evidence="3 11">Belongs to the gamma-glutamyltransferase family.</text>
</comment>
<comment type="catalytic activity">
    <reaction evidence="8 11">
        <text>an N-terminal (5-L-glutamyl)-[peptide] + an alpha-amino acid = 5-L-glutamyl amino acid + an N-terminal L-alpha-aminoacyl-[peptide]</text>
        <dbReference type="Rhea" id="RHEA:23904"/>
        <dbReference type="Rhea" id="RHEA-COMP:9780"/>
        <dbReference type="Rhea" id="RHEA-COMP:9795"/>
        <dbReference type="ChEBI" id="CHEBI:77644"/>
        <dbReference type="ChEBI" id="CHEBI:78597"/>
        <dbReference type="ChEBI" id="CHEBI:78599"/>
        <dbReference type="ChEBI" id="CHEBI:78608"/>
        <dbReference type="EC" id="2.3.2.2"/>
    </reaction>
</comment>
<keyword evidence="5 11" id="KW-0378">Hydrolase</keyword>
<dbReference type="EC" id="3.4.19.13" evidence="11"/>
<keyword evidence="6 11" id="KW-0865">Zymogen</keyword>
<evidence type="ECO:0000256" key="10">
    <source>
        <dbReference type="PIRSR" id="PIRSR600101-2"/>
    </source>
</evidence>
<evidence type="ECO:0000256" key="7">
    <source>
        <dbReference type="ARBA" id="ARBA00023315"/>
    </source>
</evidence>
<comment type="PTM">
    <text evidence="11">Cleaved by autocatalysis into a large and a small subunit.</text>
</comment>
<dbReference type="Gene3D" id="3.60.20.40">
    <property type="match status" value="1"/>
</dbReference>
<organism evidence="12">
    <name type="scientific">uncultured Solirubrobacteraceae bacterium</name>
    <dbReference type="NCBI Taxonomy" id="1162706"/>
    <lineage>
        <taxon>Bacteria</taxon>
        <taxon>Bacillati</taxon>
        <taxon>Actinomycetota</taxon>
        <taxon>Thermoleophilia</taxon>
        <taxon>Solirubrobacterales</taxon>
        <taxon>Solirubrobacteraceae</taxon>
        <taxon>environmental samples</taxon>
    </lineage>
</organism>
<comment type="catalytic activity">
    <reaction evidence="1 11">
        <text>an S-substituted glutathione + H2O = an S-substituted L-cysteinylglycine + L-glutamate</text>
        <dbReference type="Rhea" id="RHEA:59468"/>
        <dbReference type="ChEBI" id="CHEBI:15377"/>
        <dbReference type="ChEBI" id="CHEBI:29985"/>
        <dbReference type="ChEBI" id="CHEBI:90779"/>
        <dbReference type="ChEBI" id="CHEBI:143103"/>
        <dbReference type="EC" id="3.4.19.13"/>
    </reaction>
</comment>
<dbReference type="Pfam" id="PF01019">
    <property type="entry name" value="G_glu_transpept"/>
    <property type="match status" value="1"/>
</dbReference>
<evidence type="ECO:0000256" key="4">
    <source>
        <dbReference type="ARBA" id="ARBA00022679"/>
    </source>
</evidence>
<dbReference type="Gene3D" id="1.10.246.130">
    <property type="match status" value="1"/>
</dbReference>
<dbReference type="EC" id="2.3.2.2" evidence="11"/>
<dbReference type="GO" id="GO:0006751">
    <property type="term" value="P:glutathione catabolic process"/>
    <property type="evidence" value="ECO:0007669"/>
    <property type="project" value="UniProtKB-UniRule"/>
</dbReference>
<dbReference type="PANTHER" id="PTHR43199:SF1">
    <property type="entry name" value="GLUTATHIONE HYDROLASE PROENZYME"/>
    <property type="match status" value="1"/>
</dbReference>
<gene>
    <name evidence="12" type="ORF">AVDCRST_MAG13-1160</name>
</gene>
<keyword evidence="7 11" id="KW-0012">Acyltransferase</keyword>
<comment type="catalytic activity">
    <reaction evidence="2 11">
        <text>glutathione + H2O = L-cysteinylglycine + L-glutamate</text>
        <dbReference type="Rhea" id="RHEA:28807"/>
        <dbReference type="ChEBI" id="CHEBI:15377"/>
        <dbReference type="ChEBI" id="CHEBI:29985"/>
        <dbReference type="ChEBI" id="CHEBI:57925"/>
        <dbReference type="ChEBI" id="CHEBI:61694"/>
        <dbReference type="EC" id="3.4.19.13"/>
    </reaction>
</comment>
<dbReference type="InterPro" id="IPR051792">
    <property type="entry name" value="GGT_bact"/>
</dbReference>
<comment type="pathway">
    <text evidence="11">Sulfur metabolism; glutathione metabolism.</text>
</comment>
<dbReference type="SUPFAM" id="SSF56235">
    <property type="entry name" value="N-terminal nucleophile aminohydrolases (Ntn hydrolases)"/>
    <property type="match status" value="1"/>
</dbReference>
<dbReference type="EMBL" id="CADCVO010000178">
    <property type="protein sequence ID" value="CAA9480879.1"/>
    <property type="molecule type" value="Genomic_DNA"/>
</dbReference>
<dbReference type="PANTHER" id="PTHR43199">
    <property type="entry name" value="GLUTATHIONE HYDROLASE"/>
    <property type="match status" value="1"/>
</dbReference>
<evidence type="ECO:0000313" key="12">
    <source>
        <dbReference type="EMBL" id="CAA9480879.1"/>
    </source>
</evidence>
<evidence type="ECO:0000256" key="8">
    <source>
        <dbReference type="ARBA" id="ARBA00047417"/>
    </source>
</evidence>
<evidence type="ECO:0000256" key="6">
    <source>
        <dbReference type="ARBA" id="ARBA00023145"/>
    </source>
</evidence>
<comment type="subunit">
    <text evidence="11">This enzyme consists of two polypeptide chains, which are synthesized in precursor form from a single polypeptide.</text>
</comment>
<proteinExistence type="inferred from homology"/>
<protein>
    <recommendedName>
        <fullName evidence="11">Glutathione hydrolase proenzyme</fullName>
        <ecNumber evidence="11">2.3.2.2</ecNumber>
        <ecNumber evidence="11">3.4.19.13</ecNumber>
    </recommendedName>
    <component>
        <recommendedName>
            <fullName evidence="11">Glutathione hydrolase large chain</fullName>
        </recommendedName>
    </component>
    <component>
        <recommendedName>
            <fullName evidence="11">Glutathione hydrolase small chain</fullName>
        </recommendedName>
    </component>
</protein>
<evidence type="ECO:0000256" key="9">
    <source>
        <dbReference type="PIRSR" id="PIRSR600101-1"/>
    </source>
</evidence>
<evidence type="ECO:0000256" key="3">
    <source>
        <dbReference type="ARBA" id="ARBA00009381"/>
    </source>
</evidence>
<keyword evidence="11" id="KW-0317">Glutathione biosynthesis</keyword>
<evidence type="ECO:0000256" key="11">
    <source>
        <dbReference type="RuleBase" id="RU368036"/>
    </source>
</evidence>
<evidence type="ECO:0000256" key="1">
    <source>
        <dbReference type="ARBA" id="ARBA00001049"/>
    </source>
</evidence>
<accession>A0A6J4RYY8</accession>
<sequence length="532" mass="56475">MIVAPQPEAVEAGADVLRRGGNALDATLACALVQGVVDPLMSGVGGFGVLHVFDPRSGTHLVLDGQGGCPAACTEGMWADRVEGETRDGFGFILRGHVNELGHQAVTVPGILAAMAEAHAALGRLPWAELFPPAISFAEEGWLIRPHVHTVWTQNERQYGRMDYGEKLGVSEDGRRLYLRPDGSYKRPGERVVNPDLAGTLRLLAREGAAALYRGGLAAAIADDMERHGGLLTREDLAGFAPERQAPLEVGYRGRRYASNQPPGGGVMVAEMLRILERFDLVALGHNSPEYIRVVAEAMKIATRDKDAQVGDPRFVPVPLDRLLGDAYADACAAAIRAGEKASVPRLNTADPQHTTHVSCVDADGMVVAMTHSLGIPSGVIVPGTGFMLNGCMSVFDPRPGRAGSIAPGKRRFASMCPSIVFEDGAPVMTLGAPGGTWITLGVLQVLLNVLDWGMGMQEAVMAPRFVATSEVIDVSNRVARPTQRALEGMGYPVKRSHLTYAFAGVHGIAMFDGQLEGGADPQRDGYAAGVP</sequence>
<dbReference type="InterPro" id="IPR043137">
    <property type="entry name" value="GGT_ssub_C"/>
</dbReference>
<dbReference type="InterPro" id="IPR000101">
    <property type="entry name" value="GGT_peptidase"/>
</dbReference>
<evidence type="ECO:0000256" key="5">
    <source>
        <dbReference type="ARBA" id="ARBA00022801"/>
    </source>
</evidence>
<name>A0A6J4RYY8_9ACTN</name>
<dbReference type="NCBIfam" id="TIGR00066">
    <property type="entry name" value="g_glut_trans"/>
    <property type="match status" value="1"/>
</dbReference>
<dbReference type="InterPro" id="IPR029055">
    <property type="entry name" value="Ntn_hydrolases_N"/>
</dbReference>
<dbReference type="PRINTS" id="PR01210">
    <property type="entry name" value="GGTRANSPTASE"/>
</dbReference>
<reference evidence="12" key="1">
    <citation type="submission" date="2020-02" db="EMBL/GenBank/DDBJ databases">
        <authorList>
            <person name="Meier V. D."/>
        </authorList>
    </citation>
    <scope>NUCLEOTIDE SEQUENCE</scope>
    <source>
        <strain evidence="12">AVDCRST_MAG13</strain>
    </source>
</reference>
<dbReference type="InterPro" id="IPR043138">
    <property type="entry name" value="GGT_lsub"/>
</dbReference>
<keyword evidence="4 11" id="KW-0808">Transferase</keyword>
<dbReference type="GO" id="GO:0036374">
    <property type="term" value="F:glutathione hydrolase activity"/>
    <property type="evidence" value="ECO:0007669"/>
    <property type="project" value="UniProtKB-UniRule"/>
</dbReference>
<dbReference type="UniPathway" id="UPA00204"/>